<comment type="caution">
    <text evidence="2">The sequence shown here is derived from an EMBL/GenBank/DDBJ whole genome shotgun (WGS) entry which is preliminary data.</text>
</comment>
<evidence type="ECO:0000256" key="1">
    <source>
        <dbReference type="SAM" id="Phobius"/>
    </source>
</evidence>
<protein>
    <submittedName>
        <fullName evidence="2">Uncharacterized protein</fullName>
    </submittedName>
</protein>
<gene>
    <name evidence="2" type="ORF">LY90DRAFT_510432</name>
</gene>
<keyword evidence="1" id="KW-0472">Membrane</keyword>
<feature type="transmembrane region" description="Helical" evidence="1">
    <location>
        <begin position="131"/>
        <end position="147"/>
    </location>
</feature>
<dbReference type="Proteomes" id="UP000193920">
    <property type="component" value="Unassembled WGS sequence"/>
</dbReference>
<reference evidence="2 3" key="1">
    <citation type="submission" date="2016-08" db="EMBL/GenBank/DDBJ databases">
        <title>A Parts List for Fungal Cellulosomes Revealed by Comparative Genomics.</title>
        <authorList>
            <consortium name="DOE Joint Genome Institute"/>
            <person name="Haitjema C.H."/>
            <person name="Gilmore S.P."/>
            <person name="Henske J.K."/>
            <person name="Solomon K.V."/>
            <person name="De Groot R."/>
            <person name="Kuo A."/>
            <person name="Mondo S.J."/>
            <person name="Salamov A.A."/>
            <person name="Labutti K."/>
            <person name="Zhao Z."/>
            <person name="Chiniquy J."/>
            <person name="Barry K."/>
            <person name="Brewer H.M."/>
            <person name="Purvine S.O."/>
            <person name="Wright A.T."/>
            <person name="Boxma B."/>
            <person name="Van Alen T."/>
            <person name="Hackstein J.H."/>
            <person name="Baker S.E."/>
            <person name="Grigoriev I.V."/>
            <person name="O'Malley M.A."/>
        </authorList>
    </citation>
    <scope>NUCLEOTIDE SEQUENCE [LARGE SCALE GENOMIC DNA]</scope>
    <source>
        <strain evidence="2 3">G1</strain>
    </source>
</reference>
<dbReference type="EMBL" id="MCOG01000128">
    <property type="protein sequence ID" value="ORY40304.1"/>
    <property type="molecule type" value="Genomic_DNA"/>
</dbReference>
<evidence type="ECO:0000313" key="2">
    <source>
        <dbReference type="EMBL" id="ORY40304.1"/>
    </source>
</evidence>
<sequence length="148" mass="16890">MYGSCTFKDETTNMTRDIPFDNHPVDFCRYNPKANLTECDAVYVKRTLFRKGWSYMHCGKLEGASCVTDDECAYNLCIDGECAKLSNGPSDSDNLIMIVYFYLGITVLALAILCPLYSYCYIHQPKNRKKIVFFAAVTVFILLSIWVK</sequence>
<organism evidence="2 3">
    <name type="scientific">Neocallimastix californiae</name>
    <dbReference type="NCBI Taxonomy" id="1754190"/>
    <lineage>
        <taxon>Eukaryota</taxon>
        <taxon>Fungi</taxon>
        <taxon>Fungi incertae sedis</taxon>
        <taxon>Chytridiomycota</taxon>
        <taxon>Chytridiomycota incertae sedis</taxon>
        <taxon>Neocallimastigomycetes</taxon>
        <taxon>Neocallimastigales</taxon>
        <taxon>Neocallimastigaceae</taxon>
        <taxon>Neocallimastix</taxon>
    </lineage>
</organism>
<accession>A0A1Y2C058</accession>
<proteinExistence type="predicted"/>
<keyword evidence="1" id="KW-0812">Transmembrane</keyword>
<dbReference type="AlphaFoldDB" id="A0A1Y2C058"/>
<keyword evidence="1" id="KW-1133">Transmembrane helix</keyword>
<keyword evidence="3" id="KW-1185">Reference proteome</keyword>
<evidence type="ECO:0000313" key="3">
    <source>
        <dbReference type="Proteomes" id="UP000193920"/>
    </source>
</evidence>
<name>A0A1Y2C058_9FUNG</name>
<feature type="transmembrane region" description="Helical" evidence="1">
    <location>
        <begin position="95"/>
        <end position="119"/>
    </location>
</feature>